<evidence type="ECO:0000313" key="2">
    <source>
        <dbReference type="EMBL" id="ERJ59651.1"/>
    </source>
</evidence>
<dbReference type="PATRIC" id="fig|1346330.5.peg.1811"/>
<keyword evidence="1" id="KW-0732">Signal</keyword>
<dbReference type="STRING" id="1346330.M472_12795"/>
<sequence>MKFKYIILSVFVSSVFWTQSHAQSVDDALIFSREDNGGSARMKGMGNTQTALGGDISAIGGNPAGLGFFSRSDMSITFDYLGNTNKTAYQGMNSNSKKDNFGIDQAGVVFSFPSSNYRSNSGWLNFNVGLSYNKTQNFNNRLTYEGVNNQTTIVNALSDLMANDKIGDFRSDFAKSNIVEQFEDPNMGYFSLAKEASDKRQYNDIITRGNRSKTAIAFGSNYNNKFYIGATLGITSFRYEKNTQFIENGWTKSRDEILADNPNSVYADPANNEYDFVEASYELFDNQDQVTEGSGVDIKLGMIYKPATDWNIGLTISTPTWMTIQDDTRAYTDVYYYDDDTAKDPFHVYKSDFHPGEYDYNMTTPWKFGLGLSKFFSRGLLTADMEYVTYNTMRYSSANYSGGGNYDNINRDIKNLYKNAVNFRIGGEFLFTNILSGRAGFNYFGNPYKDGIKDENYSGSLGLGVKLTNSLYMDLAVVHQVNSYNQTAYAIAEDFWKAPSPVASIDHKRTSGVLTLGAKF</sequence>
<dbReference type="AlphaFoldDB" id="U2HD32"/>
<dbReference type="SUPFAM" id="SSF56935">
    <property type="entry name" value="Porins"/>
    <property type="match status" value="1"/>
</dbReference>
<evidence type="ECO:0000313" key="3">
    <source>
        <dbReference type="Proteomes" id="UP000016584"/>
    </source>
</evidence>
<gene>
    <name evidence="2" type="ORF">M472_12795</name>
</gene>
<dbReference type="eggNOG" id="COG2067">
    <property type="taxonomic scope" value="Bacteria"/>
</dbReference>
<evidence type="ECO:0008006" key="4">
    <source>
        <dbReference type="Google" id="ProtNLM"/>
    </source>
</evidence>
<dbReference type="RefSeq" id="WP_021069984.1">
    <property type="nucleotide sequence ID" value="NZ_ATDL01000014.1"/>
</dbReference>
<dbReference type="OrthoDB" id="9765571at2"/>
<keyword evidence="3" id="KW-1185">Reference proteome</keyword>
<organism evidence="2 3">
    <name type="scientific">Sphingobacterium paucimobilis HER1398</name>
    <dbReference type="NCBI Taxonomy" id="1346330"/>
    <lineage>
        <taxon>Bacteria</taxon>
        <taxon>Pseudomonadati</taxon>
        <taxon>Bacteroidota</taxon>
        <taxon>Sphingobacteriia</taxon>
        <taxon>Sphingobacteriales</taxon>
        <taxon>Sphingobacteriaceae</taxon>
        <taxon>Sphingobacterium</taxon>
    </lineage>
</organism>
<dbReference type="Proteomes" id="UP000016584">
    <property type="component" value="Unassembled WGS sequence"/>
</dbReference>
<evidence type="ECO:0000256" key="1">
    <source>
        <dbReference type="SAM" id="SignalP"/>
    </source>
</evidence>
<protein>
    <recommendedName>
        <fullName evidence="4">Hemin receptor</fullName>
    </recommendedName>
</protein>
<accession>U2HD32</accession>
<dbReference type="EMBL" id="ATDL01000014">
    <property type="protein sequence ID" value="ERJ59651.1"/>
    <property type="molecule type" value="Genomic_DNA"/>
</dbReference>
<name>U2HD32_9SPHI</name>
<dbReference type="Gene3D" id="2.40.160.60">
    <property type="entry name" value="Outer membrane protein transport protein (OMPP1/FadL/TodX)"/>
    <property type="match status" value="1"/>
</dbReference>
<reference evidence="2 3" key="1">
    <citation type="journal article" date="2013" name="Genome Announc.">
        <title>The Draft Genome Sequence of Sphingomonas paucimobilis Strain HER1398 (Proteobacteria), Host to the Giant PAU Phage, Indicates That It Is a Member of the Genus Sphingobacterium (Bacteroidetes).</title>
        <authorList>
            <person name="White R.A.III."/>
            <person name="Suttle C.A."/>
        </authorList>
    </citation>
    <scope>NUCLEOTIDE SEQUENCE [LARGE SCALE GENOMIC DNA]</scope>
    <source>
        <strain evidence="2 3">HER1398</strain>
    </source>
</reference>
<proteinExistence type="predicted"/>
<feature type="signal peptide" evidence="1">
    <location>
        <begin position="1"/>
        <end position="22"/>
    </location>
</feature>
<comment type="caution">
    <text evidence="2">The sequence shown here is derived from an EMBL/GenBank/DDBJ whole genome shotgun (WGS) entry which is preliminary data.</text>
</comment>
<feature type="chain" id="PRO_5004628788" description="Hemin receptor" evidence="1">
    <location>
        <begin position="23"/>
        <end position="520"/>
    </location>
</feature>